<keyword evidence="1" id="KW-0812">Transmembrane</keyword>
<keyword evidence="1" id="KW-0472">Membrane</keyword>
<accession>A0A1F5VF62</accession>
<reference evidence="2 3" key="1">
    <citation type="journal article" date="2016" name="Nat. Commun.">
        <title>Thousands of microbial genomes shed light on interconnected biogeochemical processes in an aquifer system.</title>
        <authorList>
            <person name="Anantharaman K."/>
            <person name="Brown C.T."/>
            <person name="Hug L.A."/>
            <person name="Sharon I."/>
            <person name="Castelle C.J."/>
            <person name="Probst A.J."/>
            <person name="Thomas B.C."/>
            <person name="Singh A."/>
            <person name="Wilkins M.J."/>
            <person name="Karaoz U."/>
            <person name="Brodie E.L."/>
            <person name="Williams K.H."/>
            <person name="Hubbard S.S."/>
            <person name="Banfield J.F."/>
        </authorList>
    </citation>
    <scope>NUCLEOTIDE SEQUENCE [LARGE SCALE GENOMIC DNA]</scope>
</reference>
<dbReference type="AlphaFoldDB" id="A0A1F5VF62"/>
<gene>
    <name evidence="2" type="ORF">A2834_01930</name>
</gene>
<evidence type="ECO:0000256" key="1">
    <source>
        <dbReference type="SAM" id="Phobius"/>
    </source>
</evidence>
<comment type="caution">
    <text evidence="2">The sequence shown here is derived from an EMBL/GenBank/DDBJ whole genome shotgun (WGS) entry which is preliminary data.</text>
</comment>
<feature type="transmembrane region" description="Helical" evidence="1">
    <location>
        <begin position="28"/>
        <end position="46"/>
    </location>
</feature>
<evidence type="ECO:0000313" key="2">
    <source>
        <dbReference type="EMBL" id="OGF62065.1"/>
    </source>
</evidence>
<sequence>MWKYWTCGILGVWIVIMPYLGFPWEVHRILIVVTGIVIATLSFWLVSEKKIQARHNNDEPNEPEKTF</sequence>
<dbReference type="EMBL" id="MFHD01000023">
    <property type="protein sequence ID" value="OGF62065.1"/>
    <property type="molecule type" value="Genomic_DNA"/>
</dbReference>
<evidence type="ECO:0000313" key="3">
    <source>
        <dbReference type="Proteomes" id="UP000179251"/>
    </source>
</evidence>
<organism evidence="2 3">
    <name type="scientific">Candidatus Giovannonibacteria bacterium RIFCSPHIGHO2_01_FULL_45_23</name>
    <dbReference type="NCBI Taxonomy" id="1798325"/>
    <lineage>
        <taxon>Bacteria</taxon>
        <taxon>Candidatus Giovannoniibacteriota</taxon>
    </lineage>
</organism>
<dbReference type="Proteomes" id="UP000179251">
    <property type="component" value="Unassembled WGS sequence"/>
</dbReference>
<dbReference type="STRING" id="1798325.A2834_01930"/>
<proteinExistence type="predicted"/>
<protein>
    <submittedName>
        <fullName evidence="2">Uncharacterized protein</fullName>
    </submittedName>
</protein>
<feature type="transmembrane region" description="Helical" evidence="1">
    <location>
        <begin position="5"/>
        <end position="22"/>
    </location>
</feature>
<name>A0A1F5VF62_9BACT</name>
<keyword evidence="1" id="KW-1133">Transmembrane helix</keyword>